<evidence type="ECO:0000259" key="10">
    <source>
        <dbReference type="Pfam" id="PF01272"/>
    </source>
</evidence>
<dbReference type="NCBIfam" id="TIGR01462">
    <property type="entry name" value="greA"/>
    <property type="match status" value="1"/>
</dbReference>
<sequence>MEQYFIAEDLEKLKKELEYLKTVKTKELADQLKHAISFGDLKENAAYSEAKERQGFLHGKILEMEAIIRDAKIIENKQTGKVQIGSVVFISWGGEKEKFKIVAPGQVDSLAGKISYESPVGKILLGKSVGDRFYFEMGGEKIPCEILKIE</sequence>
<evidence type="ECO:0000256" key="5">
    <source>
        <dbReference type="ARBA" id="ARBA00023163"/>
    </source>
</evidence>
<dbReference type="PIRSF" id="PIRSF006092">
    <property type="entry name" value="GreA_GreB"/>
    <property type="match status" value="1"/>
</dbReference>
<dbReference type="FunFam" id="1.10.287.180:FF:000001">
    <property type="entry name" value="Transcription elongation factor GreA"/>
    <property type="match status" value="1"/>
</dbReference>
<dbReference type="GO" id="GO:0032784">
    <property type="term" value="P:regulation of DNA-templated transcription elongation"/>
    <property type="evidence" value="ECO:0007669"/>
    <property type="project" value="UniProtKB-UniRule"/>
</dbReference>
<dbReference type="Gene3D" id="1.10.287.180">
    <property type="entry name" value="Transcription elongation factor, GreA/GreB, N-terminal domain"/>
    <property type="match status" value="1"/>
</dbReference>
<dbReference type="PROSITE" id="PS00829">
    <property type="entry name" value="GREAB_1"/>
    <property type="match status" value="1"/>
</dbReference>
<comment type="function">
    <text evidence="6 8 9">Necessary for efficient RNA polymerase transcription elongation past template-encoded arresting sites. The arresting sites in DNA have the property of trapping a certain fraction of elongating RNA polymerases that pass through, resulting in locked ternary complexes. Cleavage of the nascent transcript by cleavage factors such as GreA or GreB allows the resumption of elongation from the new 3'terminus. GreA releases sequences of 2 to 3 nucleotides.</text>
</comment>
<evidence type="ECO:0000256" key="2">
    <source>
        <dbReference type="ARBA" id="ARBA00013729"/>
    </source>
</evidence>
<dbReference type="SUPFAM" id="SSF54534">
    <property type="entry name" value="FKBP-like"/>
    <property type="match status" value="1"/>
</dbReference>
<dbReference type="PANTHER" id="PTHR30437:SF4">
    <property type="entry name" value="TRANSCRIPTION ELONGATION FACTOR GREA"/>
    <property type="match status" value="1"/>
</dbReference>
<dbReference type="InterPro" id="IPR036953">
    <property type="entry name" value="GreA/GreB_C_sf"/>
</dbReference>
<dbReference type="InterPro" id="IPR001437">
    <property type="entry name" value="Tscrpt_elong_fac_GreA/B_C"/>
</dbReference>
<keyword evidence="4 8" id="KW-0238">DNA-binding</keyword>
<dbReference type="InterPro" id="IPR023459">
    <property type="entry name" value="Tscrpt_elong_fac_GreA/B_fam"/>
</dbReference>
<name>A0A1G2EK91_9BACT</name>
<dbReference type="Pfam" id="PF03449">
    <property type="entry name" value="GreA_GreB_N"/>
    <property type="match status" value="1"/>
</dbReference>
<dbReference type="Gene3D" id="3.10.50.30">
    <property type="entry name" value="Transcription elongation factor, GreA/GreB, C-terminal domain"/>
    <property type="match status" value="1"/>
</dbReference>
<feature type="domain" description="Transcription elongation factor GreA/GreB N-terminal" evidence="11">
    <location>
        <begin position="7"/>
        <end position="73"/>
    </location>
</feature>
<evidence type="ECO:0000256" key="6">
    <source>
        <dbReference type="ARBA" id="ARBA00024916"/>
    </source>
</evidence>
<dbReference type="InterPro" id="IPR036805">
    <property type="entry name" value="Tscrpt_elong_fac_GreA/B_N_sf"/>
</dbReference>
<accession>A0A1G2EK91</accession>
<dbReference type="EMBL" id="MHML01000037">
    <property type="protein sequence ID" value="OGZ26002.1"/>
    <property type="molecule type" value="Genomic_DNA"/>
</dbReference>
<dbReference type="InterPro" id="IPR018151">
    <property type="entry name" value="TF_GreA/GreB_CS"/>
</dbReference>
<organism evidence="12 13">
    <name type="scientific">Candidatus Nealsonbacteria bacterium RIFCSPLOWO2_12_FULL_39_31</name>
    <dbReference type="NCBI Taxonomy" id="1801676"/>
    <lineage>
        <taxon>Bacteria</taxon>
        <taxon>Candidatus Nealsoniibacteriota</taxon>
    </lineage>
</organism>
<evidence type="ECO:0000256" key="9">
    <source>
        <dbReference type="RuleBase" id="RU000556"/>
    </source>
</evidence>
<dbReference type="GO" id="GO:0070063">
    <property type="term" value="F:RNA polymerase binding"/>
    <property type="evidence" value="ECO:0007669"/>
    <property type="project" value="InterPro"/>
</dbReference>
<evidence type="ECO:0000256" key="3">
    <source>
        <dbReference type="ARBA" id="ARBA00023015"/>
    </source>
</evidence>
<proteinExistence type="inferred from homology"/>
<evidence type="ECO:0000256" key="8">
    <source>
        <dbReference type="HAMAP-Rule" id="MF_00105"/>
    </source>
</evidence>
<evidence type="ECO:0000259" key="11">
    <source>
        <dbReference type="Pfam" id="PF03449"/>
    </source>
</evidence>
<dbReference type="InterPro" id="IPR028624">
    <property type="entry name" value="Tscrpt_elong_fac_GreA/B"/>
</dbReference>
<gene>
    <name evidence="8" type="primary">greA</name>
    <name evidence="12" type="ORF">A3F95_00630</name>
</gene>
<dbReference type="PANTHER" id="PTHR30437">
    <property type="entry name" value="TRANSCRIPTION ELONGATION FACTOR GREA"/>
    <property type="match status" value="1"/>
</dbReference>
<feature type="domain" description="Transcription elongation factor GreA/GreB C-terminal" evidence="10">
    <location>
        <begin position="78"/>
        <end position="150"/>
    </location>
</feature>
<evidence type="ECO:0000313" key="12">
    <source>
        <dbReference type="EMBL" id="OGZ26002.1"/>
    </source>
</evidence>
<dbReference type="SUPFAM" id="SSF46557">
    <property type="entry name" value="GreA transcript cleavage protein, N-terminal domain"/>
    <property type="match status" value="1"/>
</dbReference>
<comment type="caution">
    <text evidence="12">The sequence shown here is derived from an EMBL/GenBank/DDBJ whole genome shotgun (WGS) entry which is preliminary data.</text>
</comment>
<dbReference type="Pfam" id="PF01272">
    <property type="entry name" value="GreA_GreB"/>
    <property type="match status" value="1"/>
</dbReference>
<protein>
    <recommendedName>
        <fullName evidence="2 8">Transcription elongation factor GreA</fullName>
    </recommendedName>
    <alternativeName>
        <fullName evidence="7 8">Transcript cleavage factor GreA</fullName>
    </alternativeName>
</protein>
<dbReference type="GO" id="GO:0006354">
    <property type="term" value="P:DNA-templated transcription elongation"/>
    <property type="evidence" value="ECO:0007669"/>
    <property type="project" value="TreeGrafter"/>
</dbReference>
<evidence type="ECO:0000313" key="13">
    <source>
        <dbReference type="Proteomes" id="UP000179122"/>
    </source>
</evidence>
<reference evidence="12 13" key="1">
    <citation type="journal article" date="2016" name="Nat. Commun.">
        <title>Thousands of microbial genomes shed light on interconnected biogeochemical processes in an aquifer system.</title>
        <authorList>
            <person name="Anantharaman K."/>
            <person name="Brown C.T."/>
            <person name="Hug L.A."/>
            <person name="Sharon I."/>
            <person name="Castelle C.J."/>
            <person name="Probst A.J."/>
            <person name="Thomas B.C."/>
            <person name="Singh A."/>
            <person name="Wilkins M.J."/>
            <person name="Karaoz U."/>
            <person name="Brodie E.L."/>
            <person name="Williams K.H."/>
            <person name="Hubbard S.S."/>
            <person name="Banfield J.F."/>
        </authorList>
    </citation>
    <scope>NUCLEOTIDE SEQUENCE [LARGE SCALE GENOMIC DNA]</scope>
</reference>
<evidence type="ECO:0000256" key="7">
    <source>
        <dbReference type="ARBA" id="ARBA00030776"/>
    </source>
</evidence>
<dbReference type="HAMAP" id="MF_00105">
    <property type="entry name" value="GreA_GreB"/>
    <property type="match status" value="1"/>
</dbReference>
<dbReference type="InterPro" id="IPR006359">
    <property type="entry name" value="Tscrpt_elong_fac_GreA"/>
</dbReference>
<dbReference type="InterPro" id="IPR022691">
    <property type="entry name" value="Tscrpt_elong_fac_GreA/B_N"/>
</dbReference>
<dbReference type="AlphaFoldDB" id="A0A1G2EK91"/>
<keyword evidence="3 8" id="KW-0805">Transcription regulation</keyword>
<comment type="similarity">
    <text evidence="1 8 9">Belongs to the GreA/GreB family.</text>
</comment>
<dbReference type="Proteomes" id="UP000179122">
    <property type="component" value="Unassembled WGS sequence"/>
</dbReference>
<evidence type="ECO:0000256" key="4">
    <source>
        <dbReference type="ARBA" id="ARBA00023125"/>
    </source>
</evidence>
<dbReference type="GO" id="GO:0003677">
    <property type="term" value="F:DNA binding"/>
    <property type="evidence" value="ECO:0007669"/>
    <property type="project" value="UniProtKB-UniRule"/>
</dbReference>
<evidence type="ECO:0000256" key="1">
    <source>
        <dbReference type="ARBA" id="ARBA00008213"/>
    </source>
</evidence>
<keyword evidence="5 8" id="KW-0804">Transcription</keyword>